<dbReference type="Gene3D" id="1.10.240.10">
    <property type="entry name" value="Tyrosyl-Transfer RNA Synthetase"/>
    <property type="match status" value="1"/>
</dbReference>
<dbReference type="SUPFAM" id="SSF55174">
    <property type="entry name" value="Alpha-L RNA-binding motif"/>
    <property type="match status" value="1"/>
</dbReference>
<evidence type="ECO:0000259" key="10">
    <source>
        <dbReference type="Pfam" id="PF22421"/>
    </source>
</evidence>
<dbReference type="Gene3D" id="3.10.290.10">
    <property type="entry name" value="RNA-binding S4 domain"/>
    <property type="match status" value="1"/>
</dbReference>
<dbReference type="InterPro" id="IPR001412">
    <property type="entry name" value="aa-tRNA-synth_I_CS"/>
</dbReference>
<dbReference type="InterPro" id="IPR002305">
    <property type="entry name" value="aa-tRNA-synth_Ic"/>
</dbReference>
<dbReference type="PRINTS" id="PR01040">
    <property type="entry name" value="TRNASYNTHTYR"/>
</dbReference>
<dbReference type="Gene3D" id="3.40.50.620">
    <property type="entry name" value="HUPs"/>
    <property type="match status" value="1"/>
</dbReference>
<comment type="caution">
    <text evidence="8">Lacks conserved residue(s) required for the propagation of feature annotation.</text>
</comment>
<evidence type="ECO:0000256" key="2">
    <source>
        <dbReference type="ARBA" id="ARBA00022741"/>
    </source>
</evidence>
<dbReference type="GO" id="GO:0004831">
    <property type="term" value="F:tyrosine-tRNA ligase activity"/>
    <property type="evidence" value="ECO:0007669"/>
    <property type="project" value="UniProtKB-UniRule"/>
</dbReference>
<dbReference type="RefSeq" id="WP_154572286.1">
    <property type="nucleotide sequence ID" value="NZ_VUNB01000003.1"/>
</dbReference>
<dbReference type="Pfam" id="PF00579">
    <property type="entry name" value="tRNA-synt_1b"/>
    <property type="match status" value="1"/>
</dbReference>
<evidence type="ECO:0000313" key="11">
    <source>
        <dbReference type="EMBL" id="MST68817.1"/>
    </source>
</evidence>
<feature type="binding site" evidence="8">
    <location>
        <position position="264"/>
    </location>
    <ligand>
        <name>ATP</name>
        <dbReference type="ChEBI" id="CHEBI:30616"/>
    </ligand>
</feature>
<dbReference type="GO" id="GO:0003723">
    <property type="term" value="F:RNA binding"/>
    <property type="evidence" value="ECO:0007669"/>
    <property type="project" value="UniProtKB-KW"/>
</dbReference>
<feature type="binding site" evidence="8">
    <location>
        <position position="201"/>
    </location>
    <ligand>
        <name>L-tyrosine</name>
        <dbReference type="ChEBI" id="CHEBI:58315"/>
    </ligand>
</feature>
<dbReference type="InterPro" id="IPR036986">
    <property type="entry name" value="S4_RNA-bd_sf"/>
</dbReference>
<evidence type="ECO:0000256" key="7">
    <source>
        <dbReference type="ARBA" id="ARBA00048248"/>
    </source>
</evidence>
<evidence type="ECO:0000256" key="1">
    <source>
        <dbReference type="ARBA" id="ARBA00022598"/>
    </source>
</evidence>
<evidence type="ECO:0000256" key="3">
    <source>
        <dbReference type="ARBA" id="ARBA00022840"/>
    </source>
</evidence>
<dbReference type="AlphaFoldDB" id="A0A6A8MBP2"/>
<proteinExistence type="inferred from homology"/>
<evidence type="ECO:0000256" key="5">
    <source>
        <dbReference type="ARBA" id="ARBA00022917"/>
    </source>
</evidence>
<feature type="short sequence motif" description="'KMSKS' region" evidence="8">
    <location>
        <begin position="261"/>
        <end position="265"/>
    </location>
</feature>
<keyword evidence="8" id="KW-0963">Cytoplasm</keyword>
<comment type="function">
    <text evidence="8">Catalyzes the attachment of tyrosine to tRNA(Tyr) in a two-step reaction: tyrosine is first activated by ATP to form Tyr-AMP and then transferred to the acceptor end of tRNA(Tyr).</text>
</comment>
<dbReference type="PANTHER" id="PTHR11766:SF0">
    <property type="entry name" value="TYROSINE--TRNA LIGASE, MITOCHONDRIAL"/>
    <property type="match status" value="1"/>
</dbReference>
<dbReference type="InterPro" id="IPR024088">
    <property type="entry name" value="Tyr-tRNA-ligase_bac-type"/>
</dbReference>
<keyword evidence="4 9" id="KW-0694">RNA-binding</keyword>
<dbReference type="InterPro" id="IPR014729">
    <property type="entry name" value="Rossmann-like_a/b/a_fold"/>
</dbReference>
<protein>
    <recommendedName>
        <fullName evidence="8">Tyrosine--tRNA ligase</fullName>
        <ecNumber evidence="8">6.1.1.1</ecNumber>
    </recommendedName>
    <alternativeName>
        <fullName evidence="8">Tyrosyl-tRNA synthetase</fullName>
        <shortName evidence="8">TyrRS</shortName>
    </alternativeName>
</protein>
<dbReference type="CDD" id="cd00805">
    <property type="entry name" value="TyrRS_core"/>
    <property type="match status" value="1"/>
</dbReference>
<dbReference type="Pfam" id="PF22421">
    <property type="entry name" value="SYY_C-terminal"/>
    <property type="match status" value="1"/>
</dbReference>
<evidence type="ECO:0000256" key="4">
    <source>
        <dbReference type="ARBA" id="ARBA00022884"/>
    </source>
</evidence>
<dbReference type="SUPFAM" id="SSF52374">
    <property type="entry name" value="Nucleotidylyl transferase"/>
    <property type="match status" value="1"/>
</dbReference>
<dbReference type="NCBIfam" id="TIGR00234">
    <property type="entry name" value="tyrS"/>
    <property type="match status" value="1"/>
</dbReference>
<dbReference type="CDD" id="cd00165">
    <property type="entry name" value="S4"/>
    <property type="match status" value="1"/>
</dbReference>
<feature type="binding site" evidence="8">
    <location>
        <position position="45"/>
    </location>
    <ligand>
        <name>L-tyrosine</name>
        <dbReference type="ChEBI" id="CHEBI:58315"/>
    </ligand>
</feature>
<comment type="caution">
    <text evidence="11">The sequence shown here is derived from an EMBL/GenBank/DDBJ whole genome shotgun (WGS) entry which is preliminary data.</text>
</comment>
<keyword evidence="5 8" id="KW-0648">Protein biosynthesis</keyword>
<keyword evidence="1 8" id="KW-0436">Ligase</keyword>
<dbReference type="EC" id="6.1.1.1" evidence="8"/>
<keyword evidence="6 8" id="KW-0030">Aminoacyl-tRNA synthetase</keyword>
<dbReference type="InterPro" id="IPR002307">
    <property type="entry name" value="Tyr-tRNA-ligase"/>
</dbReference>
<evidence type="ECO:0000256" key="6">
    <source>
        <dbReference type="ARBA" id="ARBA00023146"/>
    </source>
</evidence>
<feature type="domain" description="Tyrosine--tRNA ligase SYY-like C-terminal" evidence="10">
    <location>
        <begin position="360"/>
        <end position="439"/>
    </location>
</feature>
<dbReference type="InterPro" id="IPR024107">
    <property type="entry name" value="Tyr-tRNA-ligase_bac_1"/>
</dbReference>
<comment type="catalytic activity">
    <reaction evidence="7 8">
        <text>tRNA(Tyr) + L-tyrosine + ATP = L-tyrosyl-tRNA(Tyr) + AMP + diphosphate + H(+)</text>
        <dbReference type="Rhea" id="RHEA:10220"/>
        <dbReference type="Rhea" id="RHEA-COMP:9706"/>
        <dbReference type="Rhea" id="RHEA-COMP:9707"/>
        <dbReference type="ChEBI" id="CHEBI:15378"/>
        <dbReference type="ChEBI" id="CHEBI:30616"/>
        <dbReference type="ChEBI" id="CHEBI:33019"/>
        <dbReference type="ChEBI" id="CHEBI:58315"/>
        <dbReference type="ChEBI" id="CHEBI:78442"/>
        <dbReference type="ChEBI" id="CHEBI:78536"/>
        <dbReference type="ChEBI" id="CHEBI:456215"/>
        <dbReference type="EC" id="6.1.1.1"/>
    </reaction>
</comment>
<gene>
    <name evidence="8" type="primary">tyrS</name>
    <name evidence="11" type="ORF">FYJ66_04325</name>
</gene>
<evidence type="ECO:0000256" key="8">
    <source>
        <dbReference type="HAMAP-Rule" id="MF_02006"/>
    </source>
</evidence>
<organism evidence="11">
    <name type="scientific">Baileyella intestinalis</name>
    <dbReference type="NCBI Taxonomy" id="2606709"/>
    <lineage>
        <taxon>Bacteria</taxon>
        <taxon>Bacillati</taxon>
        <taxon>Bacillota</taxon>
        <taxon>Clostridia</taxon>
        <taxon>Peptostreptococcales</taxon>
        <taxon>Anaerovoracaceae</taxon>
        <taxon>Baileyella</taxon>
    </lineage>
</organism>
<dbReference type="GO" id="GO:0005829">
    <property type="term" value="C:cytosol"/>
    <property type="evidence" value="ECO:0007669"/>
    <property type="project" value="TreeGrafter"/>
</dbReference>
<dbReference type="InterPro" id="IPR054608">
    <property type="entry name" value="SYY-like_C"/>
</dbReference>
<accession>A0A6A8MBP2</accession>
<feature type="binding site" evidence="8">
    <location>
        <position position="205"/>
    </location>
    <ligand>
        <name>L-tyrosine</name>
        <dbReference type="ChEBI" id="CHEBI:58315"/>
    </ligand>
</feature>
<dbReference type="GO" id="GO:0005524">
    <property type="term" value="F:ATP binding"/>
    <property type="evidence" value="ECO:0007669"/>
    <property type="project" value="UniProtKB-UniRule"/>
</dbReference>
<comment type="subcellular location">
    <subcellularLocation>
        <location evidence="8">Cytoplasm</location>
    </subcellularLocation>
</comment>
<keyword evidence="2 8" id="KW-0547">Nucleotide-binding</keyword>
<dbReference type="GO" id="GO:0006437">
    <property type="term" value="P:tyrosyl-tRNA aminoacylation"/>
    <property type="evidence" value="ECO:0007669"/>
    <property type="project" value="UniProtKB-UniRule"/>
</dbReference>
<dbReference type="HAMAP" id="MF_02006">
    <property type="entry name" value="Tyr_tRNA_synth_type1"/>
    <property type="match status" value="1"/>
</dbReference>
<dbReference type="PROSITE" id="PS00178">
    <property type="entry name" value="AA_TRNA_LIGASE_I"/>
    <property type="match status" value="1"/>
</dbReference>
<evidence type="ECO:0000256" key="9">
    <source>
        <dbReference type="PROSITE-ProRule" id="PRU00182"/>
    </source>
</evidence>
<comment type="subunit">
    <text evidence="8">Homodimer.</text>
</comment>
<keyword evidence="3 8" id="KW-0067">ATP-binding</keyword>
<dbReference type="EMBL" id="VUNB01000003">
    <property type="protein sequence ID" value="MST68817.1"/>
    <property type="molecule type" value="Genomic_DNA"/>
</dbReference>
<reference evidence="11" key="1">
    <citation type="submission" date="2019-09" db="EMBL/GenBank/DDBJ databases">
        <title>In-depth cultivation of the pig gut microbiome towards novel bacterial diversity and tailored functional studies.</title>
        <authorList>
            <person name="Wylensek D."/>
            <person name="Hitch T.C.A."/>
            <person name="Clavel T."/>
        </authorList>
    </citation>
    <scope>NUCLEOTIDE SEQUENCE</scope>
    <source>
        <strain evidence="11">RF-744-FAT-WT-3</strain>
    </source>
</reference>
<dbReference type="PANTHER" id="PTHR11766">
    <property type="entry name" value="TYROSYL-TRNA SYNTHETASE"/>
    <property type="match status" value="1"/>
</dbReference>
<dbReference type="PROSITE" id="PS50889">
    <property type="entry name" value="S4"/>
    <property type="match status" value="1"/>
</dbReference>
<sequence length="443" mass="49925">MFKIPDNVSKYDNVYDVLQERGFIEQVTDPEAARDLLGREKIKFYIGFDPTADCLHVGHLVQIIVMMWMMKYGHTPVALIGGGTGMVGDPSGRTDMRRMMTVDEIDYNCAQFKKLFDRFLDFDDEWKYEGNGGVFVPGHENREPLPGKAVSVNNGAWLRNLNFVEFVSQIGRNFSVPNMLRAEAFKRRINEGGLTFFEFTYMLMQAYDFYVMARDFDLKMEFGGNDQWSNIIAGVDLSKKASNLDVYGMTFALLTKADGQKMGKTASGALWLDENRVSVYDFFQYWRNVDDADVNKCLRMMTFLPMDEVNRLSALEGAEINKAKEVLAFEVTKLVHGEEKAREALEASRQVFAKGNAASADIPSVEKDGAEFEGEGVGLVSLMKEIGLVSSNSDGFRMIEQGGVKLNGETVTDKKKTITMDDFQDGRIVIQKGKKKFMAVEVK</sequence>
<name>A0A6A8MBP2_9FIRM</name>
<comment type="similarity">
    <text evidence="8">Belongs to the class-I aminoacyl-tRNA synthetase family. TyrS type 1 subfamily.</text>
</comment>
<dbReference type="FunFam" id="1.10.240.10:FF:000001">
    <property type="entry name" value="Tyrosine--tRNA ligase"/>
    <property type="match status" value="1"/>
</dbReference>